<organism evidence="7 8">
    <name type="scientific">Corynebacterium timonense</name>
    <dbReference type="NCBI Taxonomy" id="441500"/>
    <lineage>
        <taxon>Bacteria</taxon>
        <taxon>Bacillati</taxon>
        <taxon>Actinomycetota</taxon>
        <taxon>Actinomycetes</taxon>
        <taxon>Mycobacteriales</taxon>
        <taxon>Corynebacteriaceae</taxon>
        <taxon>Corynebacterium</taxon>
    </lineage>
</organism>
<evidence type="ECO:0000256" key="5">
    <source>
        <dbReference type="SAM" id="SignalP"/>
    </source>
</evidence>
<dbReference type="Proteomes" id="UP000182237">
    <property type="component" value="Chromosome I"/>
</dbReference>
<dbReference type="STRING" id="1203190.GCA_000312345_02143"/>
<dbReference type="RefSeq" id="WP_040421820.1">
    <property type="nucleotide sequence ID" value="NZ_LT629765.1"/>
</dbReference>
<dbReference type="SUPFAM" id="SSF53807">
    <property type="entry name" value="Helical backbone' metal receptor"/>
    <property type="match status" value="1"/>
</dbReference>
<dbReference type="GO" id="GO:1901678">
    <property type="term" value="P:iron coordination entity transport"/>
    <property type="evidence" value="ECO:0007669"/>
    <property type="project" value="UniProtKB-ARBA"/>
</dbReference>
<name>A0A1H1PMY5_9CORY</name>
<keyword evidence="8" id="KW-1185">Reference proteome</keyword>
<dbReference type="Pfam" id="PF01497">
    <property type="entry name" value="Peripla_BP_2"/>
    <property type="match status" value="1"/>
</dbReference>
<dbReference type="PROSITE" id="PS51257">
    <property type="entry name" value="PROKAR_LIPOPROTEIN"/>
    <property type="match status" value="1"/>
</dbReference>
<dbReference type="InterPro" id="IPR002491">
    <property type="entry name" value="ABC_transptr_periplasmic_BD"/>
</dbReference>
<dbReference type="PANTHER" id="PTHR30532:SF1">
    <property type="entry name" value="IRON(3+)-HYDROXAMATE-BINDING PROTEIN FHUD"/>
    <property type="match status" value="1"/>
</dbReference>
<comment type="subcellular location">
    <subcellularLocation>
        <location evidence="1">Cell envelope</location>
    </subcellularLocation>
</comment>
<accession>A0A1H1PMY5</accession>
<dbReference type="Gene3D" id="3.40.50.1980">
    <property type="entry name" value="Nitrogenase molybdenum iron protein domain"/>
    <property type="match status" value="2"/>
</dbReference>
<reference evidence="7 8" key="1">
    <citation type="submission" date="2016-10" db="EMBL/GenBank/DDBJ databases">
        <authorList>
            <person name="de Groot N.N."/>
        </authorList>
    </citation>
    <scope>NUCLEOTIDE SEQUENCE [LARGE SCALE GENOMIC DNA]</scope>
    <source>
        <strain evidence="7 8">DSM 45434</strain>
    </source>
</reference>
<evidence type="ECO:0000313" key="7">
    <source>
        <dbReference type="EMBL" id="SDS12417.1"/>
    </source>
</evidence>
<dbReference type="InterPro" id="IPR051313">
    <property type="entry name" value="Bact_iron-sidero_bind"/>
</dbReference>
<sequence length="320" mass="34411">MSSKVSLVVLAAASLALCSCAGEEQGRSESAPSGASEPVTLAHPSFDGAEIEFESQPEELVMDCYAYSSLHEYGLTPAALFGYDCEDPFVMGDLDISGIERIGTNAEIDMEKLAEIGPDAVIGNGSLEGWSWFDETVNAQLLTVAPFVPLPRDESVEESIAQTRYLADFFGGDVDSAQVQQSDEELEQAKGEFQDVMEGGDLSFMLVSPTQEMLYTAVGFPQADLLESLGARIVGAPEPESGNPWGRVAWEEAASYPADILLVEGYDESYSFDNELWNTLPAVQAGQLGPWASKGAMTSRSYAQWLREVTKLAASAEKVA</sequence>
<dbReference type="GO" id="GO:0030288">
    <property type="term" value="C:outer membrane-bounded periplasmic space"/>
    <property type="evidence" value="ECO:0007669"/>
    <property type="project" value="TreeGrafter"/>
</dbReference>
<evidence type="ECO:0000313" key="8">
    <source>
        <dbReference type="Proteomes" id="UP000182237"/>
    </source>
</evidence>
<gene>
    <name evidence="7" type="ORF">SAMN04488539_1053</name>
</gene>
<protein>
    <submittedName>
        <fullName evidence="7">Iron complex transport system substrate-binding protein</fullName>
    </submittedName>
</protein>
<feature type="signal peptide" evidence="5">
    <location>
        <begin position="1"/>
        <end position="21"/>
    </location>
</feature>
<evidence type="ECO:0000256" key="2">
    <source>
        <dbReference type="ARBA" id="ARBA00008814"/>
    </source>
</evidence>
<proteinExistence type="inferred from homology"/>
<feature type="chain" id="PRO_5009256795" evidence="5">
    <location>
        <begin position="22"/>
        <end position="320"/>
    </location>
</feature>
<keyword evidence="4 5" id="KW-0732">Signal</keyword>
<dbReference type="OrthoDB" id="7941913at2"/>
<dbReference type="AlphaFoldDB" id="A0A1H1PMY5"/>
<evidence type="ECO:0000256" key="3">
    <source>
        <dbReference type="ARBA" id="ARBA00022448"/>
    </source>
</evidence>
<keyword evidence="3" id="KW-0813">Transport</keyword>
<evidence type="ECO:0000256" key="1">
    <source>
        <dbReference type="ARBA" id="ARBA00004196"/>
    </source>
</evidence>
<comment type="similarity">
    <text evidence="2">Belongs to the bacterial solute-binding protein 8 family.</text>
</comment>
<dbReference type="PANTHER" id="PTHR30532">
    <property type="entry name" value="IRON III DICITRATE-BINDING PERIPLASMIC PROTEIN"/>
    <property type="match status" value="1"/>
</dbReference>
<evidence type="ECO:0000259" key="6">
    <source>
        <dbReference type="Pfam" id="PF01497"/>
    </source>
</evidence>
<dbReference type="EMBL" id="LT629765">
    <property type="protein sequence ID" value="SDS12417.1"/>
    <property type="molecule type" value="Genomic_DNA"/>
</dbReference>
<evidence type="ECO:0000256" key="4">
    <source>
        <dbReference type="ARBA" id="ARBA00022729"/>
    </source>
</evidence>
<feature type="domain" description="Fe/B12 periplasmic-binding" evidence="6">
    <location>
        <begin position="101"/>
        <end position="288"/>
    </location>
</feature>